<accession>A0A975PDK1</accession>
<proteinExistence type="predicted"/>
<sequence length="156" mass="17883">MDKDVRQTAKDAFERLQLPVRVTLESLIRHVETIRRRPIVIVQSEKLTGKKICGLWIPREDADVVYHSATKGTLHRQQLILHELSHMVLRHDESVEASWQGVKVFQELSGEVVAKALARGDFRSDLEAAAEHLADLLAAAIRESSHEIYRYEAYFE</sequence>
<dbReference type="KEGG" id="asun:KG104_15205"/>
<evidence type="ECO:0000313" key="2">
    <source>
        <dbReference type="Proteomes" id="UP000680588"/>
    </source>
</evidence>
<dbReference type="AlphaFoldDB" id="A0A975PDK1"/>
<reference evidence="1" key="1">
    <citation type="submission" date="2021-06" db="EMBL/GenBank/DDBJ databases">
        <title>Novel species in genus Arthrobacter.</title>
        <authorList>
            <person name="Zhang G."/>
        </authorList>
    </citation>
    <scope>NUCLEOTIDE SEQUENCE</scope>
    <source>
        <strain evidence="1">Zg-ZUI122</strain>
    </source>
</reference>
<dbReference type="Proteomes" id="UP000680588">
    <property type="component" value="Chromosome"/>
</dbReference>
<name>A0A975PDK1_9MICC</name>
<dbReference type="RefSeq" id="WP_207347803.1">
    <property type="nucleotide sequence ID" value="NZ_CP076456.1"/>
</dbReference>
<evidence type="ECO:0008006" key="3">
    <source>
        <dbReference type="Google" id="ProtNLM"/>
    </source>
</evidence>
<evidence type="ECO:0000313" key="1">
    <source>
        <dbReference type="EMBL" id="QWQ35790.1"/>
    </source>
</evidence>
<keyword evidence="2" id="KW-1185">Reference proteome</keyword>
<gene>
    <name evidence="1" type="ORF">KG104_15205</name>
</gene>
<organism evidence="1 2">
    <name type="scientific">Arthrobacter sunyaminii</name>
    <dbReference type="NCBI Taxonomy" id="2816859"/>
    <lineage>
        <taxon>Bacteria</taxon>
        <taxon>Bacillati</taxon>
        <taxon>Actinomycetota</taxon>
        <taxon>Actinomycetes</taxon>
        <taxon>Micrococcales</taxon>
        <taxon>Micrococcaceae</taxon>
        <taxon>Arthrobacter</taxon>
    </lineage>
</organism>
<protein>
    <recommendedName>
        <fullName evidence="3">IrrE N-terminal-like domain-containing protein</fullName>
    </recommendedName>
</protein>
<dbReference type="EMBL" id="CP076456">
    <property type="protein sequence ID" value="QWQ35790.1"/>
    <property type="molecule type" value="Genomic_DNA"/>
</dbReference>